<accession>A0ABV7STS8</accession>
<evidence type="ECO:0000313" key="2">
    <source>
        <dbReference type="Proteomes" id="UP001595713"/>
    </source>
</evidence>
<dbReference type="RefSeq" id="WP_261295541.1">
    <property type="nucleotide sequence ID" value="NZ_JANQBK010000017.1"/>
</dbReference>
<dbReference type="Proteomes" id="UP001595713">
    <property type="component" value="Unassembled WGS sequence"/>
</dbReference>
<gene>
    <name evidence="1" type="ORF">ACFONA_04895</name>
</gene>
<keyword evidence="2" id="KW-1185">Reference proteome</keyword>
<evidence type="ECO:0000313" key="1">
    <source>
        <dbReference type="EMBL" id="MFC3579495.1"/>
    </source>
</evidence>
<comment type="caution">
    <text evidence="1">The sequence shown here is derived from an EMBL/GenBank/DDBJ whole genome shotgun (WGS) entry which is preliminary data.</text>
</comment>
<proteinExistence type="predicted"/>
<organism evidence="1 2">
    <name type="scientific">Sphingomonas hylomeconis</name>
    <dbReference type="NCBI Taxonomy" id="1395958"/>
    <lineage>
        <taxon>Bacteria</taxon>
        <taxon>Pseudomonadati</taxon>
        <taxon>Pseudomonadota</taxon>
        <taxon>Alphaproteobacteria</taxon>
        <taxon>Sphingomonadales</taxon>
        <taxon>Sphingomonadaceae</taxon>
        <taxon>Sphingomonas</taxon>
    </lineage>
</organism>
<reference evidence="2" key="1">
    <citation type="journal article" date="2019" name="Int. J. Syst. Evol. Microbiol.">
        <title>The Global Catalogue of Microorganisms (GCM) 10K type strain sequencing project: providing services to taxonomists for standard genome sequencing and annotation.</title>
        <authorList>
            <consortium name="The Broad Institute Genomics Platform"/>
            <consortium name="The Broad Institute Genome Sequencing Center for Infectious Disease"/>
            <person name="Wu L."/>
            <person name="Ma J."/>
        </authorList>
    </citation>
    <scope>NUCLEOTIDE SEQUENCE [LARGE SCALE GENOMIC DNA]</scope>
    <source>
        <strain evidence="2">KCTC 42739</strain>
    </source>
</reference>
<protein>
    <submittedName>
        <fullName evidence="1">Uncharacterized protein</fullName>
    </submittedName>
</protein>
<dbReference type="EMBL" id="JBHRXP010000002">
    <property type="protein sequence ID" value="MFC3579495.1"/>
    <property type="molecule type" value="Genomic_DNA"/>
</dbReference>
<sequence length="98" mass="10405">MGSLDLPASSSHASAGDESLVILQTLLCLLREKNVLSRADIEELCDRVASRTKQCESAPFPCTETAASAAASEMARIGGYIGQHYGGKHRRGQAATRN</sequence>
<name>A0ABV7STS8_9SPHN</name>